<name>A0A284R871_ARMOS</name>
<dbReference type="SMART" id="SM00332">
    <property type="entry name" value="PP2Cc"/>
    <property type="match status" value="1"/>
</dbReference>
<evidence type="ECO:0000313" key="2">
    <source>
        <dbReference type="EMBL" id="SJL04927.1"/>
    </source>
</evidence>
<dbReference type="AlphaFoldDB" id="A0A284R871"/>
<reference evidence="3" key="1">
    <citation type="journal article" date="2017" name="Nat. Ecol. Evol.">
        <title>Genome expansion and lineage-specific genetic innovations in the forest pathogenic fungi Armillaria.</title>
        <authorList>
            <person name="Sipos G."/>
            <person name="Prasanna A.N."/>
            <person name="Walter M.C."/>
            <person name="O'Connor E."/>
            <person name="Balint B."/>
            <person name="Krizsan K."/>
            <person name="Kiss B."/>
            <person name="Hess J."/>
            <person name="Varga T."/>
            <person name="Slot J."/>
            <person name="Riley R."/>
            <person name="Boka B."/>
            <person name="Rigling D."/>
            <person name="Barry K."/>
            <person name="Lee J."/>
            <person name="Mihaltcheva S."/>
            <person name="LaButti K."/>
            <person name="Lipzen A."/>
            <person name="Waldron R."/>
            <person name="Moloney N.M."/>
            <person name="Sperisen C."/>
            <person name="Kredics L."/>
            <person name="Vagvoelgyi C."/>
            <person name="Patrignani A."/>
            <person name="Fitzpatrick D."/>
            <person name="Nagy I."/>
            <person name="Doyle S."/>
            <person name="Anderson J.B."/>
            <person name="Grigoriev I.V."/>
            <person name="Gueldener U."/>
            <person name="Muensterkoetter M."/>
            <person name="Nagy L.G."/>
        </authorList>
    </citation>
    <scope>NUCLEOTIDE SEQUENCE [LARGE SCALE GENOMIC DNA]</scope>
    <source>
        <strain evidence="3">C18/9</strain>
    </source>
</reference>
<dbReference type="InterPro" id="IPR036457">
    <property type="entry name" value="PPM-type-like_dom_sf"/>
</dbReference>
<accession>A0A284R871</accession>
<organism evidence="2 3">
    <name type="scientific">Armillaria ostoyae</name>
    <name type="common">Armillaria root rot fungus</name>
    <dbReference type="NCBI Taxonomy" id="47428"/>
    <lineage>
        <taxon>Eukaryota</taxon>
        <taxon>Fungi</taxon>
        <taxon>Dikarya</taxon>
        <taxon>Basidiomycota</taxon>
        <taxon>Agaricomycotina</taxon>
        <taxon>Agaricomycetes</taxon>
        <taxon>Agaricomycetidae</taxon>
        <taxon>Agaricales</taxon>
        <taxon>Marasmiineae</taxon>
        <taxon>Physalacriaceae</taxon>
        <taxon>Armillaria</taxon>
    </lineage>
</organism>
<evidence type="ECO:0000259" key="1">
    <source>
        <dbReference type="PROSITE" id="PS51746"/>
    </source>
</evidence>
<dbReference type="OMA" id="AWIDDTA"/>
<feature type="domain" description="PPM-type phosphatase" evidence="1">
    <location>
        <begin position="61"/>
        <end position="432"/>
    </location>
</feature>
<dbReference type="Proteomes" id="UP000219338">
    <property type="component" value="Unassembled WGS sequence"/>
</dbReference>
<dbReference type="SUPFAM" id="SSF81606">
    <property type="entry name" value="PP2C-like"/>
    <property type="match status" value="1"/>
</dbReference>
<sequence>MAALVQRAPFRSDWAYAEDIPGTRCGPDDGPWPRSYQVLNEGEVWKELRMLAKPQSVALGKGRADSVNFQPSLSTRTQDRYVVKKLPVGTRDWSLTGVFDGHLGDVTVEHVSYHLPKIVAEFLQDAYNADPTRLDDPVFISDLFSRSIVAFDDAIAGDVLDLFGGIEGLAEYSDADIRRVINDHHQGGANFKKARLNMYGTTALVALVDPDHGNLWVANLGDCQATLVTASPTDPGAWDIKVLTTEHNGYNDAEIERVRQQHPNEPECVIDGRVLGALAPFRCLGDTPFKQPPEFTRRILYNLSPGFPDTSPWEEFLVRNRTPPYISTEPEIVHTQLGVGSLPERSRFLILASDGFVDLCSNEGQEKIVRDWARDMQNMTADEGTHPGSGNMALRLLRRALGGEDRFKVSKVLTLDMDMAWIDDTAIVVQTL</sequence>
<dbReference type="Gene3D" id="3.60.40.10">
    <property type="entry name" value="PPM-type phosphatase domain"/>
    <property type="match status" value="1"/>
</dbReference>
<keyword evidence="3" id="KW-1185">Reference proteome</keyword>
<dbReference type="EMBL" id="FUEG01000005">
    <property type="protein sequence ID" value="SJL04927.1"/>
    <property type="molecule type" value="Genomic_DNA"/>
</dbReference>
<dbReference type="PANTHER" id="PTHR13832">
    <property type="entry name" value="PROTEIN PHOSPHATASE 2C"/>
    <property type="match status" value="1"/>
</dbReference>
<evidence type="ECO:0000313" key="3">
    <source>
        <dbReference type="Proteomes" id="UP000219338"/>
    </source>
</evidence>
<dbReference type="InterPro" id="IPR015655">
    <property type="entry name" value="PP2C"/>
</dbReference>
<dbReference type="PROSITE" id="PS51746">
    <property type="entry name" value="PPM_2"/>
    <property type="match status" value="1"/>
</dbReference>
<dbReference type="GO" id="GO:0004722">
    <property type="term" value="F:protein serine/threonine phosphatase activity"/>
    <property type="evidence" value="ECO:0007669"/>
    <property type="project" value="InterPro"/>
</dbReference>
<dbReference type="OrthoDB" id="420076at2759"/>
<dbReference type="STRING" id="47428.A0A284R871"/>
<dbReference type="CDD" id="cd00143">
    <property type="entry name" value="PP2Cc"/>
    <property type="match status" value="1"/>
</dbReference>
<dbReference type="InterPro" id="IPR001932">
    <property type="entry name" value="PPM-type_phosphatase-like_dom"/>
</dbReference>
<dbReference type="PANTHER" id="PTHR13832:SF792">
    <property type="entry name" value="GM14286P"/>
    <property type="match status" value="1"/>
</dbReference>
<proteinExistence type="predicted"/>
<gene>
    <name evidence="2" type="ORF">ARMOST_08298</name>
</gene>
<protein>
    <recommendedName>
        <fullName evidence="1">PPM-type phosphatase domain-containing protein</fullName>
    </recommendedName>
</protein>
<dbReference type="Pfam" id="PF00481">
    <property type="entry name" value="PP2C"/>
    <property type="match status" value="1"/>
</dbReference>